<evidence type="ECO:0000256" key="1">
    <source>
        <dbReference type="SAM" id="Coils"/>
    </source>
</evidence>
<name>A0AAV1FZ22_XYRNO</name>
<dbReference type="Proteomes" id="UP001178508">
    <property type="component" value="Chromosome 11"/>
</dbReference>
<feature type="coiled-coil region" evidence="1">
    <location>
        <begin position="183"/>
        <end position="222"/>
    </location>
</feature>
<feature type="compositionally biased region" description="Polar residues" evidence="2">
    <location>
        <begin position="249"/>
        <end position="261"/>
    </location>
</feature>
<dbReference type="EMBL" id="OY660874">
    <property type="protein sequence ID" value="CAJ1066522.1"/>
    <property type="molecule type" value="Genomic_DNA"/>
</dbReference>
<accession>A0AAV1FZ22</accession>
<gene>
    <name evidence="3" type="ORF">XNOV1_A042892</name>
</gene>
<keyword evidence="1" id="KW-0175">Coiled coil</keyword>
<sequence>MEQRTFDARPVRKNPTPKMLDLLKDEAQKKERKLVSMYERWKIQARESRKRLKMDLSESELSFLVETLEKERDAIMSTYLQIRDHITVSTELRRCVDACDAVTTDIRKIAYERLTGIDGDFDAEQAQRPLKDLLKRSCAHSIYGSTVSRMSCRSSTSQYSKCVDAAADLAAKEAEYDALLMEKKQREKILHLEEQQRRQLEAERCELERLQAEKDVKAAHARLQVYSLEAANEVNFPPSNSPEVRHHASSTVSRQEPNVSPEANVSTLARALQDSMSLNRLPVPEPSVFNGNPIQFLEWKASF</sequence>
<protein>
    <submittedName>
        <fullName evidence="3">GRB10-interacting GYF protein 2-like</fullName>
    </submittedName>
</protein>
<evidence type="ECO:0000313" key="4">
    <source>
        <dbReference type="Proteomes" id="UP001178508"/>
    </source>
</evidence>
<feature type="region of interest" description="Disordered" evidence="2">
    <location>
        <begin position="234"/>
        <end position="261"/>
    </location>
</feature>
<proteinExistence type="predicted"/>
<evidence type="ECO:0000256" key="2">
    <source>
        <dbReference type="SAM" id="MobiDB-lite"/>
    </source>
</evidence>
<keyword evidence="4" id="KW-1185">Reference proteome</keyword>
<organism evidence="3 4">
    <name type="scientific">Xyrichtys novacula</name>
    <name type="common">Pearly razorfish</name>
    <name type="synonym">Hemipteronotus novacula</name>
    <dbReference type="NCBI Taxonomy" id="13765"/>
    <lineage>
        <taxon>Eukaryota</taxon>
        <taxon>Metazoa</taxon>
        <taxon>Chordata</taxon>
        <taxon>Craniata</taxon>
        <taxon>Vertebrata</taxon>
        <taxon>Euteleostomi</taxon>
        <taxon>Actinopterygii</taxon>
        <taxon>Neopterygii</taxon>
        <taxon>Teleostei</taxon>
        <taxon>Neoteleostei</taxon>
        <taxon>Acanthomorphata</taxon>
        <taxon>Eupercaria</taxon>
        <taxon>Labriformes</taxon>
        <taxon>Labridae</taxon>
        <taxon>Xyrichtys</taxon>
    </lineage>
</organism>
<evidence type="ECO:0000313" key="3">
    <source>
        <dbReference type="EMBL" id="CAJ1066522.1"/>
    </source>
</evidence>
<reference evidence="3" key="1">
    <citation type="submission" date="2023-08" db="EMBL/GenBank/DDBJ databases">
        <authorList>
            <person name="Alioto T."/>
            <person name="Alioto T."/>
            <person name="Gomez Garrido J."/>
        </authorList>
    </citation>
    <scope>NUCLEOTIDE SEQUENCE</scope>
</reference>
<dbReference type="AlphaFoldDB" id="A0AAV1FZ22"/>